<proteinExistence type="predicted"/>
<dbReference type="eggNOG" id="ENOG502TDFT">
    <property type="taxonomic scope" value="Eukaryota"/>
</dbReference>
<name>Q6BQD5_DEBHA</name>
<reference evidence="1 2" key="1">
    <citation type="journal article" date="2004" name="Nature">
        <title>Genome evolution in yeasts.</title>
        <authorList>
            <consortium name="Genolevures"/>
            <person name="Dujon B."/>
            <person name="Sherman D."/>
            <person name="Fischer G."/>
            <person name="Durrens P."/>
            <person name="Casaregola S."/>
            <person name="Lafontaine I."/>
            <person name="de Montigny J."/>
            <person name="Marck C."/>
            <person name="Neuveglise C."/>
            <person name="Talla E."/>
            <person name="Goffard N."/>
            <person name="Frangeul L."/>
            <person name="Aigle M."/>
            <person name="Anthouard V."/>
            <person name="Babour A."/>
            <person name="Barbe V."/>
            <person name="Barnay S."/>
            <person name="Blanchin S."/>
            <person name="Beckerich J.M."/>
            <person name="Beyne E."/>
            <person name="Bleykasten C."/>
            <person name="Boisrame A."/>
            <person name="Boyer J."/>
            <person name="Cattolico L."/>
            <person name="Confanioleri F."/>
            <person name="de Daruvar A."/>
            <person name="Despons L."/>
            <person name="Fabre E."/>
            <person name="Fairhead C."/>
            <person name="Ferry-Dumazet H."/>
            <person name="Groppi A."/>
            <person name="Hantraye F."/>
            <person name="Hennequin C."/>
            <person name="Jauniaux N."/>
            <person name="Joyet P."/>
            <person name="Kachouri R."/>
            <person name="Kerrest A."/>
            <person name="Koszul R."/>
            <person name="Lemaire M."/>
            <person name="Lesur I."/>
            <person name="Ma L."/>
            <person name="Muller H."/>
            <person name="Nicaud J.M."/>
            <person name="Nikolski M."/>
            <person name="Oztas S."/>
            <person name="Ozier-Kalogeropoulos O."/>
            <person name="Pellenz S."/>
            <person name="Potier S."/>
            <person name="Richard G.F."/>
            <person name="Straub M.L."/>
            <person name="Suleau A."/>
            <person name="Swennene D."/>
            <person name="Tekaia F."/>
            <person name="Wesolowski-Louvel M."/>
            <person name="Westhof E."/>
            <person name="Wirth B."/>
            <person name="Zeniou-Meyer M."/>
            <person name="Zivanovic I."/>
            <person name="Bolotin-Fukuhara M."/>
            <person name="Thierry A."/>
            <person name="Bouchier C."/>
            <person name="Caudron B."/>
            <person name="Scarpelli C."/>
            <person name="Gaillardin C."/>
            <person name="Weissenbach J."/>
            <person name="Wincker P."/>
            <person name="Souciet J.L."/>
        </authorList>
    </citation>
    <scope>NUCLEOTIDE SEQUENCE [LARGE SCALE GENOMIC DNA]</scope>
    <source>
        <strain evidence="2">ATCC 36239 / CBS 767 / BCRC 21394 / JCM 1990 / NBRC 0083 / IGC 2968</strain>
    </source>
</reference>
<dbReference type="OMA" id="YEKYIIR"/>
<evidence type="ECO:0000313" key="1">
    <source>
        <dbReference type="EMBL" id="CAG87812.2"/>
    </source>
</evidence>
<dbReference type="AlphaFoldDB" id="Q6BQD5"/>
<dbReference type="GeneID" id="2902206"/>
<accession>Q6BQD5</accession>
<dbReference type="HOGENOM" id="CLU_084555_0_0_1"/>
<evidence type="ECO:0000313" key="2">
    <source>
        <dbReference type="Proteomes" id="UP000000599"/>
    </source>
</evidence>
<keyword evidence="2" id="KW-1185">Reference proteome</keyword>
<sequence>MMSKYNNSFSFLLNTENIEPLLESVNKLSKIVEENAEILNRLTYTIDNDLQFPELTIDIEDDSVTENKTDPLRQLLNQKYKLEEMSIESELIDKVENPRIKELLLDNEKLKRLQVSKRKINTELYGIVQDYELFILNTMLPSLRKDIEIYRQEITRDVKANQIPLKFAASEKLWSRYVTYIGYLEKLSKLCERLMQMLDDTQSNKEVLIIEQKLISINELRLNLQNQLAR</sequence>
<dbReference type="RefSeq" id="XP_459585.2">
    <property type="nucleotide sequence ID" value="XM_459585.2"/>
</dbReference>
<protein>
    <submittedName>
        <fullName evidence="1">DEHA2E06028p</fullName>
    </submittedName>
</protein>
<gene>
    <name evidence="1" type="ordered locus">DEHA2E06028g</name>
</gene>
<dbReference type="VEuPathDB" id="FungiDB:DEHA2E06028g"/>
<dbReference type="EMBL" id="CR382137">
    <property type="protein sequence ID" value="CAG87812.2"/>
    <property type="molecule type" value="Genomic_DNA"/>
</dbReference>
<dbReference type="KEGG" id="dha:DEHA2E06028g"/>
<dbReference type="OrthoDB" id="4023279at2759"/>
<dbReference type="Proteomes" id="UP000000599">
    <property type="component" value="Chromosome E"/>
</dbReference>
<organism evidence="1 2">
    <name type="scientific">Debaryomyces hansenii (strain ATCC 36239 / CBS 767 / BCRC 21394 / JCM 1990 / NBRC 0083 / IGC 2968)</name>
    <name type="common">Yeast</name>
    <name type="synonym">Torulaspora hansenii</name>
    <dbReference type="NCBI Taxonomy" id="284592"/>
    <lineage>
        <taxon>Eukaryota</taxon>
        <taxon>Fungi</taxon>
        <taxon>Dikarya</taxon>
        <taxon>Ascomycota</taxon>
        <taxon>Saccharomycotina</taxon>
        <taxon>Pichiomycetes</taxon>
        <taxon>Debaryomycetaceae</taxon>
        <taxon>Debaryomyces</taxon>
    </lineage>
</organism>
<dbReference type="InParanoid" id="Q6BQD5"/>